<dbReference type="PANTHER" id="PTHR36922">
    <property type="entry name" value="BLL2446 PROTEIN"/>
    <property type="match status" value="1"/>
</dbReference>
<dbReference type="EMBL" id="LK056663">
    <property type="protein sequence ID" value="CDU23635.1"/>
    <property type="molecule type" value="Genomic_DNA"/>
</dbReference>
<accession>A0A127ZCB7</accession>
<protein>
    <submittedName>
        <fullName evidence="1">Uncharacterized protein</fullName>
    </submittedName>
</protein>
<dbReference type="Gene3D" id="1.20.120.450">
    <property type="entry name" value="dinb family like domain"/>
    <property type="match status" value="1"/>
</dbReference>
<evidence type="ECO:0000313" key="1">
    <source>
        <dbReference type="EMBL" id="CDU23635.1"/>
    </source>
</evidence>
<dbReference type="InterPro" id="IPR034660">
    <property type="entry name" value="DinB/YfiT-like"/>
</dbReference>
<gene>
    <name evidence="1" type="ORF">SPSC_02264</name>
</gene>
<reference evidence="1" key="1">
    <citation type="submission" date="2014-06" db="EMBL/GenBank/DDBJ databases">
        <authorList>
            <person name="Ju J."/>
            <person name="Zhang J."/>
        </authorList>
    </citation>
    <scope>NUCLEOTIDE SEQUENCE</scope>
    <source>
        <strain evidence="1">SscI8</strain>
    </source>
</reference>
<sequence>MTSFYAQHIPLIQDVLGSFKEILLHGKGYAAEKSLEETALLEARLAPDMLNLRQQLGCTVRYLNRVLEIGQVAVVAEVSDELTTFDSLIAITDGVAAQLSKIKPETFNANENGSVRCISYPSGYRATIPDNALFMSNLLRPLIFFHLTTTYNILRNQGAPLGKAVYMSPWWNSVLEDAWQNCDPPANTSDD</sequence>
<dbReference type="Pfam" id="PF09351">
    <property type="entry name" value="DUF1993"/>
    <property type="match status" value="1"/>
</dbReference>
<dbReference type="SUPFAM" id="SSF109854">
    <property type="entry name" value="DinB/YfiT-like putative metalloenzymes"/>
    <property type="match status" value="1"/>
</dbReference>
<dbReference type="AlphaFoldDB" id="A0A127ZCB7"/>
<proteinExistence type="predicted"/>
<dbReference type="OrthoDB" id="3724345at2759"/>
<dbReference type="InterPro" id="IPR018531">
    <property type="entry name" value="DUF1993"/>
</dbReference>
<dbReference type="PANTHER" id="PTHR36922:SF1">
    <property type="entry name" value="DUF1993 DOMAIN-CONTAINING PROTEIN"/>
    <property type="match status" value="1"/>
</dbReference>
<name>A0A127ZCB7_9BASI</name>
<organism evidence="1">
    <name type="scientific">Sporisorium scitamineum</name>
    <dbReference type="NCBI Taxonomy" id="49012"/>
    <lineage>
        <taxon>Eukaryota</taxon>
        <taxon>Fungi</taxon>
        <taxon>Dikarya</taxon>
        <taxon>Basidiomycota</taxon>
        <taxon>Ustilaginomycotina</taxon>
        <taxon>Ustilaginomycetes</taxon>
        <taxon>Ustilaginales</taxon>
        <taxon>Ustilaginaceae</taxon>
        <taxon>Sporisorium</taxon>
    </lineage>
</organism>